<dbReference type="Pfam" id="PF11356">
    <property type="entry name" value="T2SSC"/>
    <property type="match status" value="1"/>
</dbReference>
<keyword evidence="12" id="KW-1185">Reference proteome</keyword>
<keyword evidence="5 9" id="KW-0812">Transmembrane</keyword>
<protein>
    <submittedName>
        <fullName evidence="11">General secretion pathway protein C</fullName>
    </submittedName>
</protein>
<comment type="caution">
    <text evidence="11">The sequence shown here is derived from an EMBL/GenBank/DDBJ whole genome shotgun (WGS) entry which is preliminary data.</text>
</comment>
<evidence type="ECO:0000256" key="1">
    <source>
        <dbReference type="ARBA" id="ARBA00004533"/>
    </source>
</evidence>
<dbReference type="InterPro" id="IPR024961">
    <property type="entry name" value="T2SS_GspC_N"/>
</dbReference>
<name>A0ABX0XJE2_9SPHN</name>
<accession>A0ABX0XJE2</accession>
<evidence type="ECO:0000256" key="7">
    <source>
        <dbReference type="ARBA" id="ARBA00022989"/>
    </source>
</evidence>
<dbReference type="SUPFAM" id="SSF50156">
    <property type="entry name" value="PDZ domain-like"/>
    <property type="match status" value="1"/>
</dbReference>
<keyword evidence="2" id="KW-0813">Transport</keyword>
<dbReference type="Gene3D" id="2.30.30.830">
    <property type="match status" value="1"/>
</dbReference>
<gene>
    <name evidence="11" type="ORF">GGR88_000752</name>
</gene>
<keyword evidence="3" id="KW-1003">Cell membrane</keyword>
<proteinExistence type="predicted"/>
<dbReference type="InterPro" id="IPR036034">
    <property type="entry name" value="PDZ_sf"/>
</dbReference>
<sequence length="288" mass="29650">MRLTLDPRLRAWARRLPVTNFYSLAELLLLVVLAVQCARLLWTLVTPVGPIGDWRPASGVSAGDPAQAARLRTFDPFFRLVDTGTATVLTSLQLVLYGTRVDEATGRGSAILGPPEGVQNSYAIGDEVVPGVILSGVAFDHVTLTRGGAEETLFIDQSNPAPVADASGAPAALGAAPAATVPAAAPVDPRRAGPPPLTIETIRRDIRFTPRTVDGQRSGVAVTGTTGSPTLGQAGLVDGDVILEAGGRPVSGSADIEAAAAGVQPGTSLPLVVERGGQRVPIAVPVRQ</sequence>
<keyword evidence="8 9" id="KW-0472">Membrane</keyword>
<dbReference type="EMBL" id="JAATJE010000001">
    <property type="protein sequence ID" value="NJC33278.1"/>
    <property type="molecule type" value="Genomic_DNA"/>
</dbReference>
<feature type="domain" description="Type II secretion system protein GspC N-terminal" evidence="10">
    <location>
        <begin position="27"/>
        <end position="154"/>
    </location>
</feature>
<feature type="transmembrane region" description="Helical" evidence="9">
    <location>
        <begin position="21"/>
        <end position="42"/>
    </location>
</feature>
<evidence type="ECO:0000256" key="4">
    <source>
        <dbReference type="ARBA" id="ARBA00022519"/>
    </source>
</evidence>
<organism evidence="11 12">
    <name type="scientific">Sphingomonas jejuensis</name>
    <dbReference type="NCBI Taxonomy" id="904715"/>
    <lineage>
        <taxon>Bacteria</taxon>
        <taxon>Pseudomonadati</taxon>
        <taxon>Pseudomonadota</taxon>
        <taxon>Alphaproteobacteria</taxon>
        <taxon>Sphingomonadales</taxon>
        <taxon>Sphingomonadaceae</taxon>
        <taxon>Sphingomonas</taxon>
    </lineage>
</organism>
<evidence type="ECO:0000256" key="3">
    <source>
        <dbReference type="ARBA" id="ARBA00022475"/>
    </source>
</evidence>
<keyword evidence="7 9" id="KW-1133">Transmembrane helix</keyword>
<reference evidence="11 12" key="1">
    <citation type="submission" date="2020-03" db="EMBL/GenBank/DDBJ databases">
        <title>Genomic Encyclopedia of Type Strains, Phase IV (KMG-IV): sequencing the most valuable type-strain genomes for metagenomic binning, comparative biology and taxonomic classification.</title>
        <authorList>
            <person name="Goeker M."/>
        </authorList>
    </citation>
    <scope>NUCLEOTIDE SEQUENCE [LARGE SCALE GENOMIC DNA]</scope>
    <source>
        <strain evidence="11 12">DSM 27651</strain>
    </source>
</reference>
<evidence type="ECO:0000313" key="11">
    <source>
        <dbReference type="EMBL" id="NJC33278.1"/>
    </source>
</evidence>
<dbReference type="Gene3D" id="2.30.42.10">
    <property type="match status" value="1"/>
</dbReference>
<evidence type="ECO:0000256" key="9">
    <source>
        <dbReference type="SAM" id="Phobius"/>
    </source>
</evidence>
<evidence type="ECO:0000256" key="2">
    <source>
        <dbReference type="ARBA" id="ARBA00022448"/>
    </source>
</evidence>
<comment type="subcellular location">
    <subcellularLocation>
        <location evidence="1">Cell inner membrane</location>
    </subcellularLocation>
</comment>
<keyword evidence="6" id="KW-0653">Protein transport</keyword>
<dbReference type="Proteomes" id="UP000734218">
    <property type="component" value="Unassembled WGS sequence"/>
</dbReference>
<evidence type="ECO:0000313" key="12">
    <source>
        <dbReference type="Proteomes" id="UP000734218"/>
    </source>
</evidence>
<dbReference type="RefSeq" id="WP_167953140.1">
    <property type="nucleotide sequence ID" value="NZ_JAATJE010000001.1"/>
</dbReference>
<evidence type="ECO:0000259" key="10">
    <source>
        <dbReference type="Pfam" id="PF11356"/>
    </source>
</evidence>
<keyword evidence="4" id="KW-0997">Cell inner membrane</keyword>
<evidence type="ECO:0000256" key="6">
    <source>
        <dbReference type="ARBA" id="ARBA00022927"/>
    </source>
</evidence>
<evidence type="ECO:0000256" key="5">
    <source>
        <dbReference type="ARBA" id="ARBA00022692"/>
    </source>
</evidence>
<evidence type="ECO:0000256" key="8">
    <source>
        <dbReference type="ARBA" id="ARBA00023136"/>
    </source>
</evidence>